<dbReference type="EMBL" id="KB445558">
    <property type="protein sequence ID" value="EMC94652.1"/>
    <property type="molecule type" value="Genomic_DNA"/>
</dbReference>
<dbReference type="AlphaFoldDB" id="M2LK76"/>
<proteinExistence type="predicted"/>
<protein>
    <submittedName>
        <fullName evidence="1">Uncharacterized protein</fullName>
    </submittedName>
</protein>
<dbReference type="GeneID" id="19115454"/>
<accession>M2LK76</accession>
<sequence>MKKRGAAAFSVHFHAFTPAKLRRHSCVLDARWPLSPRSTVAQIQYRSKHNRYELPTLTGHFTAYRLSSYSIRVSTKPPSLGAFAHNHSILPTLTTILKIFVQTRNRIAA</sequence>
<organism evidence="1 2">
    <name type="scientific">Baudoinia panamericana (strain UAMH 10762)</name>
    <name type="common">Angels' share fungus</name>
    <name type="synonym">Baudoinia compniacensis (strain UAMH 10762)</name>
    <dbReference type="NCBI Taxonomy" id="717646"/>
    <lineage>
        <taxon>Eukaryota</taxon>
        <taxon>Fungi</taxon>
        <taxon>Dikarya</taxon>
        <taxon>Ascomycota</taxon>
        <taxon>Pezizomycotina</taxon>
        <taxon>Dothideomycetes</taxon>
        <taxon>Dothideomycetidae</taxon>
        <taxon>Mycosphaerellales</taxon>
        <taxon>Teratosphaeriaceae</taxon>
        <taxon>Baudoinia</taxon>
    </lineage>
</organism>
<keyword evidence="2" id="KW-1185">Reference proteome</keyword>
<dbReference type="KEGG" id="bcom:BAUCODRAFT_554995"/>
<evidence type="ECO:0000313" key="2">
    <source>
        <dbReference type="Proteomes" id="UP000011761"/>
    </source>
</evidence>
<name>M2LK76_BAUPA</name>
<gene>
    <name evidence="1" type="ORF">BAUCODRAFT_554995</name>
</gene>
<dbReference type="Proteomes" id="UP000011761">
    <property type="component" value="Unassembled WGS sequence"/>
</dbReference>
<evidence type="ECO:0000313" key="1">
    <source>
        <dbReference type="EMBL" id="EMC94652.1"/>
    </source>
</evidence>
<reference evidence="1 2" key="1">
    <citation type="journal article" date="2012" name="PLoS Pathog.">
        <title>Diverse lifestyles and strategies of plant pathogenesis encoded in the genomes of eighteen Dothideomycetes fungi.</title>
        <authorList>
            <person name="Ohm R.A."/>
            <person name="Feau N."/>
            <person name="Henrissat B."/>
            <person name="Schoch C.L."/>
            <person name="Horwitz B.A."/>
            <person name="Barry K.W."/>
            <person name="Condon B.J."/>
            <person name="Copeland A.C."/>
            <person name="Dhillon B."/>
            <person name="Glaser F."/>
            <person name="Hesse C.N."/>
            <person name="Kosti I."/>
            <person name="LaButti K."/>
            <person name="Lindquist E.A."/>
            <person name="Lucas S."/>
            <person name="Salamov A.A."/>
            <person name="Bradshaw R.E."/>
            <person name="Ciuffetti L."/>
            <person name="Hamelin R.C."/>
            <person name="Kema G.H.J."/>
            <person name="Lawrence C."/>
            <person name="Scott J.A."/>
            <person name="Spatafora J.W."/>
            <person name="Turgeon B.G."/>
            <person name="de Wit P.J.G.M."/>
            <person name="Zhong S."/>
            <person name="Goodwin S.B."/>
            <person name="Grigoriev I.V."/>
        </authorList>
    </citation>
    <scope>NUCLEOTIDE SEQUENCE [LARGE SCALE GENOMIC DNA]</scope>
    <source>
        <strain evidence="1 2">UAMH 10762</strain>
    </source>
</reference>
<dbReference type="HOGENOM" id="CLU_2183467_0_0_1"/>
<dbReference type="RefSeq" id="XP_007678420.1">
    <property type="nucleotide sequence ID" value="XM_007680230.1"/>
</dbReference>